<comment type="subcellular location">
    <subcellularLocation>
        <location evidence="1 14">Cytoplasm</location>
    </subcellularLocation>
</comment>
<dbReference type="Pfam" id="PF01225">
    <property type="entry name" value="Mur_ligase"/>
    <property type="match status" value="1"/>
</dbReference>
<dbReference type="RefSeq" id="WP_009628820.1">
    <property type="nucleotide sequence ID" value="NZ_VBTY01000207.1"/>
</dbReference>
<keyword evidence="11 14" id="KW-0131">Cell cycle</keyword>
<feature type="binding site" evidence="14">
    <location>
        <begin position="118"/>
        <end position="124"/>
    </location>
    <ligand>
        <name>ATP</name>
        <dbReference type="ChEBI" id="CHEBI:30616"/>
    </ligand>
</feature>
<protein>
    <recommendedName>
        <fullName evidence="3 14">UDP-N-acetylmuramate--L-alanine ligase</fullName>
        <ecNumber evidence="3 14">6.3.2.8</ecNumber>
    </recommendedName>
    <alternativeName>
        <fullName evidence="14">UDP-N-acetylmuramoyl-L-alanine synthetase</fullName>
    </alternativeName>
</protein>
<dbReference type="PANTHER" id="PTHR43445">
    <property type="entry name" value="UDP-N-ACETYLMURAMATE--L-ALANINE LIGASE-RELATED"/>
    <property type="match status" value="1"/>
</dbReference>
<dbReference type="GO" id="GO:0008360">
    <property type="term" value="P:regulation of cell shape"/>
    <property type="evidence" value="ECO:0007669"/>
    <property type="project" value="UniProtKB-KW"/>
</dbReference>
<dbReference type="HAMAP" id="MF_00046">
    <property type="entry name" value="MurC"/>
    <property type="match status" value="1"/>
</dbReference>
<dbReference type="Pfam" id="PF02875">
    <property type="entry name" value="Mur_ligase_C"/>
    <property type="match status" value="1"/>
</dbReference>
<evidence type="ECO:0000256" key="15">
    <source>
        <dbReference type="SAM" id="Phobius"/>
    </source>
</evidence>
<dbReference type="GO" id="GO:0008763">
    <property type="term" value="F:UDP-N-acetylmuramate-L-alanine ligase activity"/>
    <property type="evidence" value="ECO:0007669"/>
    <property type="project" value="UniProtKB-UniRule"/>
</dbReference>
<comment type="similarity">
    <text evidence="14">Belongs to the MurCDEF family.</text>
</comment>
<keyword evidence="15" id="KW-0812">Transmembrane</keyword>
<dbReference type="PANTHER" id="PTHR43445:SF3">
    <property type="entry name" value="UDP-N-ACETYLMURAMATE--L-ALANINE LIGASE"/>
    <property type="match status" value="1"/>
</dbReference>
<keyword evidence="6 14" id="KW-0132">Cell division</keyword>
<dbReference type="Gene3D" id="3.40.1190.10">
    <property type="entry name" value="Mur-like, catalytic domain"/>
    <property type="match status" value="1"/>
</dbReference>
<gene>
    <name evidence="14 19" type="primary">murC</name>
    <name evidence="19" type="ORF">FEV09_18990</name>
</gene>
<dbReference type="GO" id="GO:0009252">
    <property type="term" value="P:peptidoglycan biosynthetic process"/>
    <property type="evidence" value="ECO:0007669"/>
    <property type="project" value="UniProtKB-UniRule"/>
</dbReference>
<evidence type="ECO:0000313" key="19">
    <source>
        <dbReference type="EMBL" id="MDG3496629.1"/>
    </source>
</evidence>
<evidence type="ECO:0000313" key="20">
    <source>
        <dbReference type="Proteomes" id="UP001152872"/>
    </source>
</evidence>
<dbReference type="InterPro" id="IPR050061">
    <property type="entry name" value="MurCDEF_pg_biosynth"/>
</dbReference>
<dbReference type="EC" id="6.3.2.8" evidence="3 14"/>
<feature type="domain" description="Mur ligase C-terminal" evidence="17">
    <location>
        <begin position="311"/>
        <end position="446"/>
    </location>
</feature>
<dbReference type="SUPFAM" id="SSF53244">
    <property type="entry name" value="MurD-like peptide ligases, peptide-binding domain"/>
    <property type="match status" value="1"/>
</dbReference>
<dbReference type="NCBIfam" id="TIGR01082">
    <property type="entry name" value="murC"/>
    <property type="match status" value="1"/>
</dbReference>
<dbReference type="Proteomes" id="UP001152872">
    <property type="component" value="Unassembled WGS sequence"/>
</dbReference>
<evidence type="ECO:0000259" key="17">
    <source>
        <dbReference type="Pfam" id="PF02875"/>
    </source>
</evidence>
<evidence type="ECO:0000256" key="6">
    <source>
        <dbReference type="ARBA" id="ARBA00022618"/>
    </source>
</evidence>
<evidence type="ECO:0000256" key="2">
    <source>
        <dbReference type="ARBA" id="ARBA00004752"/>
    </source>
</evidence>
<dbReference type="InterPro" id="IPR036615">
    <property type="entry name" value="Mur_ligase_C_dom_sf"/>
</dbReference>
<evidence type="ECO:0000256" key="8">
    <source>
        <dbReference type="ARBA" id="ARBA00022840"/>
    </source>
</evidence>
<accession>A0A9X4MI37</accession>
<dbReference type="GO" id="GO:0005737">
    <property type="term" value="C:cytoplasm"/>
    <property type="evidence" value="ECO:0007669"/>
    <property type="project" value="UniProtKB-SubCell"/>
</dbReference>
<evidence type="ECO:0000256" key="14">
    <source>
        <dbReference type="HAMAP-Rule" id="MF_00046"/>
    </source>
</evidence>
<dbReference type="SUPFAM" id="SSF51984">
    <property type="entry name" value="MurCD N-terminal domain"/>
    <property type="match status" value="1"/>
</dbReference>
<keyword evidence="9 14" id="KW-0133">Cell shape</keyword>
<comment type="caution">
    <text evidence="19">The sequence shown here is derived from an EMBL/GenBank/DDBJ whole genome shotgun (WGS) entry which is preliminary data.</text>
</comment>
<dbReference type="SUPFAM" id="SSF53623">
    <property type="entry name" value="MurD-like peptide ligases, catalytic domain"/>
    <property type="match status" value="1"/>
</dbReference>
<dbReference type="InterPro" id="IPR005758">
    <property type="entry name" value="UDP-N-AcMur_Ala_ligase_MurC"/>
</dbReference>
<evidence type="ECO:0000256" key="7">
    <source>
        <dbReference type="ARBA" id="ARBA00022741"/>
    </source>
</evidence>
<evidence type="ECO:0000259" key="16">
    <source>
        <dbReference type="Pfam" id="PF01225"/>
    </source>
</evidence>
<dbReference type="EMBL" id="VBTY01000207">
    <property type="protein sequence ID" value="MDG3496629.1"/>
    <property type="molecule type" value="Genomic_DNA"/>
</dbReference>
<dbReference type="AlphaFoldDB" id="A0A9X4MI37"/>
<evidence type="ECO:0000256" key="5">
    <source>
        <dbReference type="ARBA" id="ARBA00022598"/>
    </source>
</evidence>
<name>A0A9X4MI37_9CYAN</name>
<dbReference type="InterPro" id="IPR036565">
    <property type="entry name" value="Mur-like_cat_sf"/>
</dbReference>
<evidence type="ECO:0000259" key="18">
    <source>
        <dbReference type="Pfam" id="PF08245"/>
    </source>
</evidence>
<dbReference type="Gene3D" id="3.40.50.720">
    <property type="entry name" value="NAD(P)-binding Rossmann-like Domain"/>
    <property type="match status" value="1"/>
</dbReference>
<keyword evidence="10 14" id="KW-0573">Peptidoglycan synthesis</keyword>
<dbReference type="InterPro" id="IPR004101">
    <property type="entry name" value="Mur_ligase_C"/>
</dbReference>
<dbReference type="GO" id="GO:0005524">
    <property type="term" value="F:ATP binding"/>
    <property type="evidence" value="ECO:0007669"/>
    <property type="project" value="UniProtKB-UniRule"/>
</dbReference>
<feature type="domain" description="Mur ligase central" evidence="18">
    <location>
        <begin position="116"/>
        <end position="289"/>
    </location>
</feature>
<evidence type="ECO:0000256" key="11">
    <source>
        <dbReference type="ARBA" id="ARBA00023306"/>
    </source>
</evidence>
<dbReference type="GO" id="GO:0071555">
    <property type="term" value="P:cell wall organization"/>
    <property type="evidence" value="ECO:0007669"/>
    <property type="project" value="UniProtKB-KW"/>
</dbReference>
<keyword evidence="7 14" id="KW-0547">Nucleotide-binding</keyword>
<keyword evidence="8 14" id="KW-0067">ATP-binding</keyword>
<evidence type="ECO:0000256" key="1">
    <source>
        <dbReference type="ARBA" id="ARBA00004496"/>
    </source>
</evidence>
<sequence length="465" mass="50429">MLNPVDFSGRPFHFVGIGGIGMSAIAYILAKQGFTVSGSDLSSNRITQKLQDLGIKIFQGHHADNLDLSNAPQVVCSTAINQQNPEFQVALANNLPILHRSDLLAALIEQFQAISVAGTHGKTTTSSLVGFLLLKAGLDPSIIIGGEVSAWQGNARLGNSKYLVAEADESDGTLVKFRSHIGIITNIELDHPDHYQNLDQVVEIFQTFAKRCDVVVGCIDCPTVTANIRSDITYSLSEPTADYTVAEVQYNSADTQALVIERGKTLGRISIGLLGKHNLSNTLAAIAVARYLGVEWPAIAEALPDFVGASRRFEVKGIQNGITFVDDYAHHPSEIMATLASARQQNTSSRVVAIFQPHRYSRTYRFLEEFSHSFTEADMVIVTDIYAASEPNDGKITGSQVAEAIAAAHAEKARDQIHYLPTLQDVQSFLVNHLEFGDLAVFLGAGNLNQAIAPTMQELSQNPKK</sequence>
<reference evidence="19" key="1">
    <citation type="submission" date="2019-05" db="EMBL/GenBank/DDBJ databases">
        <title>Whole genome sequencing of Pseudanabaena catenata USMAC16.</title>
        <authorList>
            <person name="Khan Z."/>
            <person name="Omar W.M."/>
            <person name="Convey P."/>
            <person name="Merican F."/>
            <person name="Najimudin N."/>
        </authorList>
    </citation>
    <scope>NUCLEOTIDE SEQUENCE</scope>
    <source>
        <strain evidence="19">USMAC16</strain>
    </source>
</reference>
<evidence type="ECO:0000256" key="10">
    <source>
        <dbReference type="ARBA" id="ARBA00022984"/>
    </source>
</evidence>
<evidence type="ECO:0000256" key="12">
    <source>
        <dbReference type="ARBA" id="ARBA00023316"/>
    </source>
</evidence>
<keyword evidence="20" id="KW-1185">Reference proteome</keyword>
<keyword evidence="5 14" id="KW-0436">Ligase</keyword>
<dbReference type="Gene3D" id="3.90.190.20">
    <property type="entry name" value="Mur ligase, C-terminal domain"/>
    <property type="match status" value="1"/>
</dbReference>
<dbReference type="Pfam" id="PF08245">
    <property type="entry name" value="Mur_ligase_M"/>
    <property type="match status" value="1"/>
</dbReference>
<keyword evidence="15" id="KW-1133">Transmembrane helix</keyword>
<dbReference type="GO" id="GO:0051301">
    <property type="term" value="P:cell division"/>
    <property type="evidence" value="ECO:0007669"/>
    <property type="project" value="UniProtKB-KW"/>
</dbReference>
<comment type="function">
    <text evidence="14">Cell wall formation.</text>
</comment>
<comment type="catalytic activity">
    <reaction evidence="13 14">
        <text>UDP-N-acetyl-alpha-D-muramate + L-alanine + ATP = UDP-N-acetyl-alpha-D-muramoyl-L-alanine + ADP + phosphate + H(+)</text>
        <dbReference type="Rhea" id="RHEA:23372"/>
        <dbReference type="ChEBI" id="CHEBI:15378"/>
        <dbReference type="ChEBI" id="CHEBI:30616"/>
        <dbReference type="ChEBI" id="CHEBI:43474"/>
        <dbReference type="ChEBI" id="CHEBI:57972"/>
        <dbReference type="ChEBI" id="CHEBI:70757"/>
        <dbReference type="ChEBI" id="CHEBI:83898"/>
        <dbReference type="ChEBI" id="CHEBI:456216"/>
        <dbReference type="EC" id="6.3.2.8"/>
    </reaction>
</comment>
<comment type="pathway">
    <text evidence="2 14">Cell wall biogenesis; peptidoglycan biosynthesis.</text>
</comment>
<evidence type="ECO:0000256" key="13">
    <source>
        <dbReference type="ARBA" id="ARBA00047833"/>
    </source>
</evidence>
<dbReference type="InterPro" id="IPR013221">
    <property type="entry name" value="Mur_ligase_cen"/>
</dbReference>
<evidence type="ECO:0000256" key="3">
    <source>
        <dbReference type="ARBA" id="ARBA00012211"/>
    </source>
</evidence>
<evidence type="ECO:0000256" key="4">
    <source>
        <dbReference type="ARBA" id="ARBA00022490"/>
    </source>
</evidence>
<dbReference type="InterPro" id="IPR000713">
    <property type="entry name" value="Mur_ligase_N"/>
</dbReference>
<keyword evidence="15" id="KW-0472">Membrane</keyword>
<keyword evidence="4 14" id="KW-0963">Cytoplasm</keyword>
<feature type="transmembrane region" description="Helical" evidence="15">
    <location>
        <begin position="12"/>
        <end position="30"/>
    </location>
</feature>
<evidence type="ECO:0000256" key="9">
    <source>
        <dbReference type="ARBA" id="ARBA00022960"/>
    </source>
</evidence>
<proteinExistence type="inferred from homology"/>
<feature type="domain" description="Mur ligase N-terminal catalytic" evidence="16">
    <location>
        <begin position="12"/>
        <end position="111"/>
    </location>
</feature>
<keyword evidence="12 14" id="KW-0961">Cell wall biogenesis/degradation</keyword>
<organism evidence="19 20">
    <name type="scientific">Pseudanabaena catenata USMAC16</name>
    <dbReference type="NCBI Taxonomy" id="1855837"/>
    <lineage>
        <taxon>Bacteria</taxon>
        <taxon>Bacillati</taxon>
        <taxon>Cyanobacteriota</taxon>
        <taxon>Cyanophyceae</taxon>
        <taxon>Pseudanabaenales</taxon>
        <taxon>Pseudanabaenaceae</taxon>
        <taxon>Pseudanabaena</taxon>
    </lineage>
</organism>